<name>A0A3N1UQR4_9BACT</name>
<dbReference type="Proteomes" id="UP000276223">
    <property type="component" value="Unassembled WGS sequence"/>
</dbReference>
<accession>A0A3N1UQR4</accession>
<gene>
    <name evidence="1" type="ORF">EDC27_1463</name>
</gene>
<organism evidence="1 2">
    <name type="scientific">Desulfosoma caldarium</name>
    <dbReference type="NCBI Taxonomy" id="610254"/>
    <lineage>
        <taxon>Bacteria</taxon>
        <taxon>Pseudomonadati</taxon>
        <taxon>Thermodesulfobacteriota</taxon>
        <taxon>Syntrophobacteria</taxon>
        <taxon>Syntrophobacterales</taxon>
        <taxon>Syntrophobacteraceae</taxon>
        <taxon>Desulfosoma</taxon>
    </lineage>
</organism>
<evidence type="ECO:0000313" key="1">
    <source>
        <dbReference type="EMBL" id="ROQ93444.1"/>
    </source>
</evidence>
<protein>
    <submittedName>
        <fullName evidence="1">Uncharacterized protein</fullName>
    </submittedName>
</protein>
<evidence type="ECO:0000313" key="2">
    <source>
        <dbReference type="Proteomes" id="UP000276223"/>
    </source>
</evidence>
<sequence length="61" mass="6891">MTSVTQPASSEEQMECSACPLAVYCFSDPSTWVFRTMAELEEKTRKIRECAVRKGDVKATR</sequence>
<proteinExistence type="predicted"/>
<dbReference type="EMBL" id="RJVA01000011">
    <property type="protein sequence ID" value="ROQ93444.1"/>
    <property type="molecule type" value="Genomic_DNA"/>
</dbReference>
<dbReference type="AlphaFoldDB" id="A0A3N1UQR4"/>
<comment type="caution">
    <text evidence="1">The sequence shown here is derived from an EMBL/GenBank/DDBJ whole genome shotgun (WGS) entry which is preliminary data.</text>
</comment>
<reference evidence="1 2" key="1">
    <citation type="submission" date="2018-11" db="EMBL/GenBank/DDBJ databases">
        <title>Genomic Encyclopedia of Type Strains, Phase IV (KMG-IV): sequencing the most valuable type-strain genomes for metagenomic binning, comparative biology and taxonomic classification.</title>
        <authorList>
            <person name="Goeker M."/>
        </authorList>
    </citation>
    <scope>NUCLEOTIDE SEQUENCE [LARGE SCALE GENOMIC DNA]</scope>
    <source>
        <strain evidence="1 2">DSM 22027</strain>
    </source>
</reference>
<keyword evidence="2" id="KW-1185">Reference proteome</keyword>